<feature type="region of interest" description="Disordered" evidence="1">
    <location>
        <begin position="27"/>
        <end position="61"/>
    </location>
</feature>
<keyword evidence="3" id="KW-1185">Reference proteome</keyword>
<dbReference type="EMBL" id="JACTNZ010000005">
    <property type="protein sequence ID" value="KAG5550009.1"/>
    <property type="molecule type" value="Genomic_DNA"/>
</dbReference>
<name>A0AAV6KCH0_9ERIC</name>
<dbReference type="Proteomes" id="UP000823749">
    <property type="component" value="Chromosome 5"/>
</dbReference>
<proteinExistence type="predicted"/>
<dbReference type="PANTHER" id="PTHR36043:SF1">
    <property type="entry name" value="2,3-BISPHOSPHOGLYCERATE-INDEPENDENT PHOSPHOGLYCERATE MUTASE"/>
    <property type="match status" value="1"/>
</dbReference>
<reference evidence="2" key="1">
    <citation type="submission" date="2020-08" db="EMBL/GenBank/DDBJ databases">
        <title>Plant Genome Project.</title>
        <authorList>
            <person name="Zhang R.-G."/>
        </authorList>
    </citation>
    <scope>NUCLEOTIDE SEQUENCE</scope>
    <source>
        <strain evidence="2">WSP0</strain>
        <tissue evidence="2">Leaf</tissue>
    </source>
</reference>
<evidence type="ECO:0000313" key="3">
    <source>
        <dbReference type="Proteomes" id="UP000823749"/>
    </source>
</evidence>
<feature type="compositionally biased region" description="Basic and acidic residues" evidence="1">
    <location>
        <begin position="51"/>
        <end position="61"/>
    </location>
</feature>
<evidence type="ECO:0000256" key="1">
    <source>
        <dbReference type="SAM" id="MobiDB-lite"/>
    </source>
</evidence>
<dbReference type="AlphaFoldDB" id="A0AAV6KCH0"/>
<accession>A0AAV6KCH0</accession>
<protein>
    <submittedName>
        <fullName evidence="2">Uncharacterized protein</fullName>
    </submittedName>
</protein>
<dbReference type="PANTHER" id="PTHR36043">
    <property type="entry name" value="2,3-BISPHOSPHOGLYCERATE-INDEPENDENT PHOSPHOGLYCERATE MUTASE"/>
    <property type="match status" value="1"/>
</dbReference>
<comment type="caution">
    <text evidence="2">The sequence shown here is derived from an EMBL/GenBank/DDBJ whole genome shotgun (WGS) entry which is preliminary data.</text>
</comment>
<sequence>MQMDIRFQTLTFLITRSQFSRFASRNQPCLRPSCSRRDSQQPSSQGGGDGDGNKNNKNSDKFSTDWDKAWTRFKKQGKNTIFSGFSPNKYVSWNPRRSDYPLSEEVDPIKRTERSNLMLWTSPKFSLSFFVCFFVSVNRTSDSVAMDVLRGSVKHSKGSKVMLPPKRGQVKVSIASGFVRMVSKVISKAVALGRKTRKARKVIAEEV</sequence>
<evidence type="ECO:0000313" key="2">
    <source>
        <dbReference type="EMBL" id="KAG5550009.1"/>
    </source>
</evidence>
<organism evidence="2 3">
    <name type="scientific">Rhododendron griersonianum</name>
    <dbReference type="NCBI Taxonomy" id="479676"/>
    <lineage>
        <taxon>Eukaryota</taxon>
        <taxon>Viridiplantae</taxon>
        <taxon>Streptophyta</taxon>
        <taxon>Embryophyta</taxon>
        <taxon>Tracheophyta</taxon>
        <taxon>Spermatophyta</taxon>
        <taxon>Magnoliopsida</taxon>
        <taxon>eudicotyledons</taxon>
        <taxon>Gunneridae</taxon>
        <taxon>Pentapetalae</taxon>
        <taxon>asterids</taxon>
        <taxon>Ericales</taxon>
        <taxon>Ericaceae</taxon>
        <taxon>Ericoideae</taxon>
        <taxon>Rhodoreae</taxon>
        <taxon>Rhododendron</taxon>
    </lineage>
</organism>
<gene>
    <name evidence="2" type="ORF">RHGRI_015093</name>
</gene>